<evidence type="ECO:0000313" key="2">
    <source>
        <dbReference type="EMBL" id="CAB95982.1"/>
    </source>
</evidence>
<organism evidence="2 3">
    <name type="scientific">Streptomyces coelicolor (strain ATCC BAA-471 / A3(2) / M145)</name>
    <dbReference type="NCBI Taxonomy" id="100226"/>
    <lineage>
        <taxon>Bacteria</taxon>
        <taxon>Bacillati</taxon>
        <taxon>Actinomycetota</taxon>
        <taxon>Actinomycetes</taxon>
        <taxon>Kitasatosporales</taxon>
        <taxon>Streptomycetaceae</taxon>
        <taxon>Streptomyces</taxon>
        <taxon>Streptomyces albidoflavus group</taxon>
    </lineage>
</organism>
<dbReference type="HOGENOM" id="CLU_821136_0_0_11"/>
<accession>Q9K3Q3</accession>
<dbReference type="PATRIC" id="fig|100226.15.peg.1092"/>
<feature type="compositionally biased region" description="Basic residues" evidence="1">
    <location>
        <begin position="260"/>
        <end position="269"/>
    </location>
</feature>
<dbReference type="Proteomes" id="UP000001973">
    <property type="component" value="Chromosome"/>
</dbReference>
<dbReference type="OrthoDB" id="2959244at2"/>
<dbReference type="AlphaFoldDB" id="Q9K3Q3"/>
<evidence type="ECO:0000313" key="3">
    <source>
        <dbReference type="Proteomes" id="UP000001973"/>
    </source>
</evidence>
<proteinExistence type="predicted"/>
<dbReference type="STRING" id="100226.gene:17758678"/>
<feature type="compositionally biased region" description="Basic residues" evidence="1">
    <location>
        <begin position="302"/>
        <end position="327"/>
    </location>
</feature>
<dbReference type="eggNOG" id="ENOG5033VFE">
    <property type="taxonomic scope" value="Bacteria"/>
</dbReference>
<name>Q9K3Q3_STRCO</name>
<feature type="region of interest" description="Disordered" evidence="1">
    <location>
        <begin position="240"/>
        <end position="338"/>
    </location>
</feature>
<gene>
    <name evidence="2" type="ordered locus">SCO1095</name>
    <name evidence="2" type="ORF">2SCG4.11</name>
</gene>
<keyword evidence="3" id="KW-1185">Reference proteome</keyword>
<reference evidence="2 3" key="1">
    <citation type="journal article" date="1996" name="Mol. Microbiol.">
        <title>A set of ordered cosmids and a detailed genetic and physical map for the 8 Mb Streptomyces coelicolor A3(2) chromosome.</title>
        <authorList>
            <person name="Redenbach M."/>
            <person name="Kieser H.M."/>
            <person name="Denapaite D."/>
            <person name="Eichner A."/>
            <person name="Cullum J."/>
            <person name="Kinashi H."/>
            <person name="Hopwood D.A."/>
        </authorList>
    </citation>
    <scope>NUCLEOTIDE SEQUENCE [LARGE SCALE GENOMIC DNA]</scope>
    <source>
        <strain evidence="3">ATCC BAA-471 / A3(2) / M145</strain>
    </source>
</reference>
<evidence type="ECO:0000256" key="1">
    <source>
        <dbReference type="SAM" id="MobiDB-lite"/>
    </source>
</evidence>
<dbReference type="PaxDb" id="100226-SCO1095"/>
<feature type="compositionally biased region" description="Basic residues" evidence="1">
    <location>
        <begin position="278"/>
        <end position="294"/>
    </location>
</feature>
<reference evidence="2 3" key="2">
    <citation type="journal article" date="2002" name="Nature">
        <title>Complete genome sequence of the model actinomycete Streptomyces coelicolor A3(2).</title>
        <authorList>
            <person name="Bentley S.D."/>
            <person name="Chater K.F."/>
            <person name="Cerdeno-Tarraga A.M."/>
            <person name="Challis G.L."/>
            <person name="Thomson N.R."/>
            <person name="James K.D."/>
            <person name="Harris D.E."/>
            <person name="Quail M.A."/>
            <person name="Kieser H."/>
            <person name="Harper D."/>
            <person name="Bateman A."/>
            <person name="Brown S."/>
            <person name="Chandra G."/>
            <person name="Chen C.W."/>
            <person name="Collins M."/>
            <person name="Cronin A."/>
            <person name="Fraser A."/>
            <person name="Goble A."/>
            <person name="Hidalgo J."/>
            <person name="Hornsby T."/>
            <person name="Howarth S."/>
            <person name="Huang C.H."/>
            <person name="Kieser T."/>
            <person name="Larke L."/>
            <person name="Murphy L."/>
            <person name="Oliver K."/>
            <person name="O'Neil S."/>
            <person name="Rabbinowitsch E."/>
            <person name="Rajandream M.A."/>
            <person name="Rutherford K."/>
            <person name="Rutter S."/>
            <person name="Seeger K."/>
            <person name="Saunders D."/>
            <person name="Sharp S."/>
            <person name="Squares R."/>
            <person name="Squares S."/>
            <person name="Taylor K."/>
            <person name="Warren T."/>
            <person name="Wietzorrek A."/>
            <person name="Woodward J."/>
            <person name="Barrell B.G."/>
            <person name="Parkhill J."/>
            <person name="Hopwood D.A."/>
        </authorList>
    </citation>
    <scope>NUCLEOTIDE SEQUENCE [LARGE SCALE GENOMIC DNA]</scope>
    <source>
        <strain evidence="3">ATCC BAA-471 / A3(2) / M145</strain>
    </source>
</reference>
<dbReference type="KEGG" id="sco:SCO1095"/>
<dbReference type="EMBL" id="AL939107">
    <property type="protein sequence ID" value="CAB95982.1"/>
    <property type="molecule type" value="Genomic_DNA"/>
</dbReference>
<dbReference type="InParanoid" id="Q9K3Q3"/>
<sequence length="338" mass="36706">MPTAATPSTPALGGSRWNTFPAVGTTLTARHFFTAIEPLLQGIVDDNALTGADSAVLEDQVRATLALGTRETSLPLFLGPDSASAARELGAQAEVIGRQLASWATEALERLLTDPVPLPAGPLVVRSHCYGHLLTPPAADLLLGRRGGPVAMQLYNEWLHQIVLLRDALLPFTNWQDVPLLITPTGLRHTEPARDAFLTELLVRQIRHSSVVAFAREVVTGASGPAGYGFEASGGTALPVVLGRPPPDRAPVPVDLAPRPGRRRSRHVRPGSTGLLRRTPHPRRGPPARHRVRPAHCPYPHRAGRRRGPHRPHRGHPRRHHHPRRPRPSPARPPLRPA</sequence>
<protein>
    <submittedName>
        <fullName evidence="2">Uncharacterized protein</fullName>
    </submittedName>
</protein>
<dbReference type="EMBL" id="AL645882">
    <property type="protein sequence ID" value="CAB95982.1"/>
    <property type="molecule type" value="Genomic_DNA"/>
</dbReference>
<feature type="compositionally biased region" description="Pro residues" evidence="1">
    <location>
        <begin position="328"/>
        <end position="338"/>
    </location>
</feature>